<proteinExistence type="predicted"/>
<dbReference type="GO" id="GO:0005666">
    <property type="term" value="C:RNA polymerase III complex"/>
    <property type="evidence" value="ECO:0007669"/>
    <property type="project" value="InterPro"/>
</dbReference>
<feature type="region of interest" description="Disordered" evidence="5">
    <location>
        <begin position="109"/>
        <end position="130"/>
    </location>
</feature>
<evidence type="ECO:0008006" key="8">
    <source>
        <dbReference type="Google" id="ProtNLM"/>
    </source>
</evidence>
<dbReference type="EMBL" id="JAQQAF010000001">
    <property type="protein sequence ID" value="KAJ8511408.1"/>
    <property type="molecule type" value="Genomic_DNA"/>
</dbReference>
<sequence>MTVIETLPSAITLFFARGSNAVSFPLFLPISSTTTPPSENLRRYKMKGEQDGLPNVPARKMKFTPKIPPRKAPKPLTTKTETPETKDDVVVKELLSKLNRAKANDGLTRRFPKSDRKVGPSEVAFGHGSSSLARSFPKGRVTGIQDSDGLDVQKFEKEYVEPWDYAHSYYPSTLPLRRPYSGNPEILDEEEFGEASASLVMDETQIDPSRELGLMEKREETQMLFFQFPASLPLPKQPVATTNTKDAAGKIDRASKKGCKLEELQSGFMGKLLVYKSGKVKMKLGDVLFDVSPGLCGSFAQDVVAINTKDKRFCVLGEIDRRAVVTPDVDALLDSIDDLD</sequence>
<reference evidence="6 7" key="1">
    <citation type="submission" date="2022-12" db="EMBL/GenBank/DDBJ databases">
        <title>Chromosome-scale assembly of the Ensete ventricosum genome.</title>
        <authorList>
            <person name="Dussert Y."/>
            <person name="Stocks J."/>
            <person name="Wendawek A."/>
            <person name="Woldeyes F."/>
            <person name="Nichols R.A."/>
            <person name="Borrell J.S."/>
        </authorList>
    </citation>
    <scope>NUCLEOTIDE SEQUENCE [LARGE SCALE GENOMIC DNA]</scope>
    <source>
        <strain evidence="7">cv. Maze</strain>
        <tissue evidence="6">Seeds</tissue>
    </source>
</reference>
<evidence type="ECO:0000256" key="5">
    <source>
        <dbReference type="SAM" id="MobiDB-lite"/>
    </source>
</evidence>
<comment type="subcellular location">
    <subcellularLocation>
        <location evidence="1">Nucleus</location>
    </subcellularLocation>
</comment>
<keyword evidence="4" id="KW-0539">Nucleus</keyword>
<keyword evidence="3" id="KW-0804">Transcription</keyword>
<evidence type="ECO:0000313" key="7">
    <source>
        <dbReference type="Proteomes" id="UP001222027"/>
    </source>
</evidence>
<keyword evidence="2" id="KW-0240">DNA-directed RNA polymerase</keyword>
<evidence type="ECO:0000256" key="1">
    <source>
        <dbReference type="ARBA" id="ARBA00004123"/>
    </source>
</evidence>
<evidence type="ECO:0000256" key="4">
    <source>
        <dbReference type="ARBA" id="ARBA00023242"/>
    </source>
</evidence>
<keyword evidence="7" id="KW-1185">Reference proteome</keyword>
<feature type="compositionally biased region" description="Basic residues" evidence="5">
    <location>
        <begin position="59"/>
        <end position="73"/>
    </location>
</feature>
<evidence type="ECO:0000313" key="6">
    <source>
        <dbReference type="EMBL" id="KAJ8511408.1"/>
    </source>
</evidence>
<dbReference type="GO" id="GO:0042797">
    <property type="term" value="P:tRNA transcription by RNA polymerase III"/>
    <property type="evidence" value="ECO:0007669"/>
    <property type="project" value="TreeGrafter"/>
</dbReference>
<accession>A0AAV8RWH2</accession>
<dbReference type="Proteomes" id="UP001222027">
    <property type="component" value="Unassembled WGS sequence"/>
</dbReference>
<evidence type="ECO:0000256" key="3">
    <source>
        <dbReference type="ARBA" id="ARBA00023163"/>
    </source>
</evidence>
<dbReference type="AlphaFoldDB" id="A0AAV8RWH2"/>
<dbReference type="PANTHER" id="PTHR13408">
    <property type="entry name" value="DNA-DIRECTED RNA POLYMERASE III"/>
    <property type="match status" value="1"/>
</dbReference>
<name>A0AAV8RWH2_ENSVE</name>
<evidence type="ECO:0000256" key="2">
    <source>
        <dbReference type="ARBA" id="ARBA00022478"/>
    </source>
</evidence>
<comment type="caution">
    <text evidence="6">The sequence shown here is derived from an EMBL/GenBank/DDBJ whole genome shotgun (WGS) entry which is preliminary data.</text>
</comment>
<protein>
    <recommendedName>
        <fullName evidence="8">DNA-directed RNA polymerase III subunit RPC4</fullName>
    </recommendedName>
</protein>
<dbReference type="GO" id="GO:0003677">
    <property type="term" value="F:DNA binding"/>
    <property type="evidence" value="ECO:0007669"/>
    <property type="project" value="InterPro"/>
</dbReference>
<gene>
    <name evidence="6" type="ORF">OPV22_001842</name>
</gene>
<organism evidence="6 7">
    <name type="scientific">Ensete ventricosum</name>
    <name type="common">Abyssinian banana</name>
    <name type="synonym">Musa ensete</name>
    <dbReference type="NCBI Taxonomy" id="4639"/>
    <lineage>
        <taxon>Eukaryota</taxon>
        <taxon>Viridiplantae</taxon>
        <taxon>Streptophyta</taxon>
        <taxon>Embryophyta</taxon>
        <taxon>Tracheophyta</taxon>
        <taxon>Spermatophyta</taxon>
        <taxon>Magnoliopsida</taxon>
        <taxon>Liliopsida</taxon>
        <taxon>Zingiberales</taxon>
        <taxon>Musaceae</taxon>
        <taxon>Ensete</taxon>
    </lineage>
</organism>
<dbReference type="InterPro" id="IPR007811">
    <property type="entry name" value="RPC4"/>
</dbReference>
<dbReference type="PANTHER" id="PTHR13408:SF0">
    <property type="entry name" value="DNA-DIRECTED RNA POLYMERASE III SUBUNIT RPC4"/>
    <property type="match status" value="1"/>
</dbReference>
<feature type="region of interest" description="Disordered" evidence="5">
    <location>
        <begin position="49"/>
        <end position="82"/>
    </location>
</feature>
<dbReference type="Pfam" id="PF05132">
    <property type="entry name" value="RNA_pol_Rpc4"/>
    <property type="match status" value="1"/>
</dbReference>